<evidence type="ECO:0000256" key="10">
    <source>
        <dbReference type="ARBA" id="ARBA00064377"/>
    </source>
</evidence>
<feature type="domain" description="Obg" evidence="14">
    <location>
        <begin position="68"/>
        <end position="222"/>
    </location>
</feature>
<dbReference type="GO" id="GO:0042254">
    <property type="term" value="P:ribosome biogenesis"/>
    <property type="evidence" value="ECO:0007669"/>
    <property type="project" value="UniProtKB-UniRule"/>
</dbReference>
<evidence type="ECO:0000256" key="5">
    <source>
        <dbReference type="ARBA" id="ARBA00022792"/>
    </source>
</evidence>
<protein>
    <recommendedName>
        <fullName evidence="11">Mitochondrial ribosome-associated GTPase 2</fullName>
    </recommendedName>
    <alternativeName>
        <fullName evidence="12">GTP-binding protein 5</fullName>
    </alternativeName>
</protein>
<dbReference type="RefSeq" id="XP_028667634.1">
    <property type="nucleotide sequence ID" value="XM_028811801.2"/>
</dbReference>
<evidence type="ECO:0000256" key="1">
    <source>
        <dbReference type="ARBA" id="ARBA00004443"/>
    </source>
</evidence>
<dbReference type="NCBIfam" id="TIGR00231">
    <property type="entry name" value="small_GTP"/>
    <property type="match status" value="1"/>
</dbReference>
<dbReference type="GO" id="GO:0005743">
    <property type="term" value="C:mitochondrial inner membrane"/>
    <property type="evidence" value="ECO:0007669"/>
    <property type="project" value="UniProtKB-SubCell"/>
</dbReference>
<evidence type="ECO:0000256" key="2">
    <source>
        <dbReference type="ARBA" id="ARBA00007699"/>
    </source>
</evidence>
<dbReference type="InterPro" id="IPR006169">
    <property type="entry name" value="GTP1_OBG_dom"/>
</dbReference>
<evidence type="ECO:0000256" key="7">
    <source>
        <dbReference type="ARBA" id="ARBA00023134"/>
    </source>
</evidence>
<dbReference type="CDD" id="cd01898">
    <property type="entry name" value="Obg"/>
    <property type="match status" value="1"/>
</dbReference>
<dbReference type="NCBIfam" id="NF008956">
    <property type="entry name" value="PRK12299.1"/>
    <property type="match status" value="1"/>
</dbReference>
<dbReference type="PROSITE" id="PS51883">
    <property type="entry name" value="OBG"/>
    <property type="match status" value="1"/>
</dbReference>
<dbReference type="PANTHER" id="PTHR11702:SF31">
    <property type="entry name" value="MITOCHONDRIAL RIBOSOME-ASSOCIATED GTPASE 2"/>
    <property type="match status" value="1"/>
</dbReference>
<evidence type="ECO:0000256" key="4">
    <source>
        <dbReference type="ARBA" id="ARBA00022741"/>
    </source>
</evidence>
<proteinExistence type="inferred from homology"/>
<dbReference type="InterPro" id="IPR005225">
    <property type="entry name" value="Small_GTP-bd"/>
</dbReference>
<evidence type="ECO:0000256" key="12">
    <source>
        <dbReference type="ARBA" id="ARBA00081431"/>
    </source>
</evidence>
<dbReference type="GO" id="GO:0003924">
    <property type="term" value="F:GTPase activity"/>
    <property type="evidence" value="ECO:0007669"/>
    <property type="project" value="InterPro"/>
</dbReference>
<reference evidence="15" key="1">
    <citation type="submission" date="2021-06" db="EMBL/GenBank/DDBJ databases">
        <authorList>
            <consortium name="Wellcome Sanger Institute Data Sharing"/>
        </authorList>
    </citation>
    <scope>NUCLEOTIDE SEQUENCE [LARGE SCALE GENOMIC DNA]</scope>
</reference>
<sequence>MMQRILLEEGKFIWRKTLCRKSVFHSSLNKPFPPNVLQSSVFATSCIICAKARSLRKNREYSEKKLTRYFVDYRQISFIGGRGGKGACSFHSEPRKEFGGPDGGNGGDGGSIIIKVDQQVKSLSLVASRYRGVDGEPGGSKNCTGRNGKTTYIRVPMGTVVKENGTQVSDLSRNGQEYVAAFGGLGGKGNRFFLSNETRAPLTATSGEPGQERILQLELRILAHAGMVGFPNAGKSSLLRAISEAKPAVAAYPFTTLNPHVGVVQYRDHEQVAVADIPGIIRGAHENRGLGLSFLRHIERCRFLLFVIDLSVENPFAQLEDLKFELEQYEKGLSNRPHAIVGNKIDLPNAPANLEVLRQNVSHRVIPVSALTGQNVEELMLHLRELYDGYIQMEDMAGRQTDRW</sequence>
<evidence type="ECO:0000256" key="3">
    <source>
        <dbReference type="ARBA" id="ARBA00022517"/>
    </source>
</evidence>
<comment type="similarity">
    <text evidence="2">Belongs to the TRAFAC class OBG-HflX-like GTPase superfamily. OBG GTPase family.</text>
</comment>
<reference evidence="15" key="3">
    <citation type="submission" date="2025-09" db="UniProtKB">
        <authorList>
            <consortium name="Ensembl"/>
        </authorList>
    </citation>
    <scope>IDENTIFICATION</scope>
</reference>
<evidence type="ECO:0000259" key="13">
    <source>
        <dbReference type="PROSITE" id="PS51710"/>
    </source>
</evidence>
<dbReference type="Pfam" id="PF01926">
    <property type="entry name" value="MMR_HSR1"/>
    <property type="match status" value="1"/>
</dbReference>
<dbReference type="GeneID" id="114659358"/>
<gene>
    <name evidence="15" type="primary">MTG2</name>
    <name evidence="15" type="synonym">mtg2</name>
</gene>
<dbReference type="GO" id="GO:0000287">
    <property type="term" value="F:magnesium ion binding"/>
    <property type="evidence" value="ECO:0007669"/>
    <property type="project" value="InterPro"/>
</dbReference>
<dbReference type="FunFam" id="2.70.210.12:FF:000001">
    <property type="entry name" value="GTPase Obg"/>
    <property type="match status" value="1"/>
</dbReference>
<dbReference type="HAMAP" id="MF_01454">
    <property type="entry name" value="GTPase_Obg"/>
    <property type="match status" value="1"/>
</dbReference>
<comment type="function">
    <text evidence="9">Plays a role in the regulation of the mitochondrial ribosome assembly and of translational activity. Displays GTPase activity. Involved in the ribosome maturation process.</text>
</comment>
<dbReference type="InterPro" id="IPR027417">
    <property type="entry name" value="P-loop_NTPase"/>
</dbReference>
<dbReference type="InterPro" id="IPR014100">
    <property type="entry name" value="GTP-bd_Obg/CgtA"/>
</dbReference>
<dbReference type="SUPFAM" id="SSF52540">
    <property type="entry name" value="P-loop containing nucleoside triphosphate hydrolases"/>
    <property type="match status" value="1"/>
</dbReference>
<dbReference type="OrthoDB" id="347018at2759"/>
<dbReference type="PRINTS" id="PR00326">
    <property type="entry name" value="GTP1OBG"/>
</dbReference>
<evidence type="ECO:0000256" key="8">
    <source>
        <dbReference type="ARBA" id="ARBA00023136"/>
    </source>
</evidence>
<accession>A0A8C4SDR0</accession>
<dbReference type="Pfam" id="PF01018">
    <property type="entry name" value="GTP1_OBG"/>
    <property type="match status" value="1"/>
</dbReference>
<evidence type="ECO:0000313" key="16">
    <source>
        <dbReference type="Proteomes" id="UP000694620"/>
    </source>
</evidence>
<dbReference type="PANTHER" id="PTHR11702">
    <property type="entry name" value="DEVELOPMENTALLY REGULATED GTP-BINDING PROTEIN-RELATED"/>
    <property type="match status" value="1"/>
</dbReference>
<dbReference type="Gene3D" id="3.40.50.300">
    <property type="entry name" value="P-loop containing nucleotide triphosphate hydrolases"/>
    <property type="match status" value="1"/>
</dbReference>
<evidence type="ECO:0000256" key="6">
    <source>
        <dbReference type="ARBA" id="ARBA00023128"/>
    </source>
</evidence>
<keyword evidence="16" id="KW-1185">Reference proteome</keyword>
<name>A0A8C4SDR0_ERPCA</name>
<evidence type="ECO:0000256" key="11">
    <source>
        <dbReference type="ARBA" id="ARBA00067691"/>
    </source>
</evidence>
<dbReference type="Proteomes" id="UP000694620">
    <property type="component" value="Chromosome 10"/>
</dbReference>
<dbReference type="Gene3D" id="2.70.210.12">
    <property type="entry name" value="GTP1/OBG domain"/>
    <property type="match status" value="1"/>
</dbReference>
<dbReference type="SUPFAM" id="SSF82051">
    <property type="entry name" value="Obg GTP-binding protein N-terminal domain"/>
    <property type="match status" value="1"/>
</dbReference>
<reference evidence="15" key="2">
    <citation type="submission" date="2025-08" db="UniProtKB">
        <authorList>
            <consortium name="Ensembl"/>
        </authorList>
    </citation>
    <scope>IDENTIFICATION</scope>
</reference>
<dbReference type="InterPro" id="IPR045086">
    <property type="entry name" value="OBG_GTPase"/>
</dbReference>
<dbReference type="PIRSF" id="PIRSF002401">
    <property type="entry name" value="GTP_bd_Obg/CgtA"/>
    <property type="match status" value="1"/>
</dbReference>
<comment type="subunit">
    <text evidence="10">Associates with the mitochondrial ribosome large subunit; the association occurs in a GTP-dependent manner.</text>
</comment>
<dbReference type="NCBIfam" id="TIGR02729">
    <property type="entry name" value="Obg_CgtA"/>
    <property type="match status" value="1"/>
</dbReference>
<evidence type="ECO:0000256" key="9">
    <source>
        <dbReference type="ARBA" id="ARBA00058297"/>
    </source>
</evidence>
<keyword evidence="7" id="KW-0342">GTP-binding</keyword>
<dbReference type="InterPro" id="IPR036726">
    <property type="entry name" value="GTP1_OBG_dom_sf"/>
</dbReference>
<keyword evidence="4" id="KW-0547">Nucleotide-binding</keyword>
<evidence type="ECO:0000259" key="14">
    <source>
        <dbReference type="PROSITE" id="PS51883"/>
    </source>
</evidence>
<dbReference type="FunFam" id="3.40.50.300:FF:001339">
    <property type="entry name" value="Mitochondrial ribosome-associated GTPase 2"/>
    <property type="match status" value="1"/>
</dbReference>
<dbReference type="GO" id="GO:0005525">
    <property type="term" value="F:GTP binding"/>
    <property type="evidence" value="ECO:0007669"/>
    <property type="project" value="UniProtKB-KW"/>
</dbReference>
<organism evidence="15 16">
    <name type="scientific">Erpetoichthys calabaricus</name>
    <name type="common">Rope fish</name>
    <name type="synonym">Calamoichthys calabaricus</name>
    <dbReference type="NCBI Taxonomy" id="27687"/>
    <lineage>
        <taxon>Eukaryota</taxon>
        <taxon>Metazoa</taxon>
        <taxon>Chordata</taxon>
        <taxon>Craniata</taxon>
        <taxon>Vertebrata</taxon>
        <taxon>Euteleostomi</taxon>
        <taxon>Actinopterygii</taxon>
        <taxon>Polypteriformes</taxon>
        <taxon>Polypteridae</taxon>
        <taxon>Erpetoichthys</taxon>
    </lineage>
</organism>
<keyword evidence="3" id="KW-0690">Ribosome biogenesis</keyword>
<dbReference type="InterPro" id="IPR006073">
    <property type="entry name" value="GTP-bd"/>
</dbReference>
<dbReference type="PROSITE" id="PS51710">
    <property type="entry name" value="G_OBG"/>
    <property type="match status" value="1"/>
</dbReference>
<keyword evidence="5" id="KW-0999">Mitochondrion inner membrane</keyword>
<dbReference type="AlphaFoldDB" id="A0A8C4SDR0"/>
<keyword evidence="8" id="KW-0472">Membrane</keyword>
<feature type="domain" description="OBG-type G" evidence="13">
    <location>
        <begin position="223"/>
        <end position="388"/>
    </location>
</feature>
<dbReference type="GeneTree" id="ENSGT00940000157379"/>
<dbReference type="InterPro" id="IPR031167">
    <property type="entry name" value="G_OBG"/>
</dbReference>
<dbReference type="Ensembl" id="ENSECRT00000015114.1">
    <property type="protein sequence ID" value="ENSECRP00000014854.1"/>
    <property type="gene ID" value="ENSECRG00000009904.1"/>
</dbReference>
<evidence type="ECO:0000313" key="15">
    <source>
        <dbReference type="Ensembl" id="ENSECRP00000014854.1"/>
    </source>
</evidence>
<keyword evidence="6" id="KW-0496">Mitochondrion</keyword>
<comment type="subcellular location">
    <subcellularLocation>
        <location evidence="1">Mitochondrion inner membrane</location>
        <topology evidence="1">Peripheral membrane protein</topology>
        <orientation evidence="1">Matrix side</orientation>
    </subcellularLocation>
</comment>